<dbReference type="CDD" id="cd01647">
    <property type="entry name" value="RT_LTR"/>
    <property type="match status" value="1"/>
</dbReference>
<dbReference type="Gene3D" id="2.40.70.10">
    <property type="entry name" value="Acid Proteases"/>
    <property type="match status" value="1"/>
</dbReference>
<dbReference type="InterPro" id="IPR041588">
    <property type="entry name" value="Integrase_H2C2"/>
</dbReference>
<dbReference type="Gene3D" id="3.30.70.270">
    <property type="match status" value="2"/>
</dbReference>
<feature type="compositionally biased region" description="Low complexity" evidence="16">
    <location>
        <begin position="79"/>
        <end position="88"/>
    </location>
</feature>
<keyword evidence="4" id="KW-0540">Nuclease</keyword>
<dbReference type="SUPFAM" id="SSF50630">
    <property type="entry name" value="Acid proteases"/>
    <property type="match status" value="1"/>
</dbReference>
<evidence type="ECO:0000256" key="14">
    <source>
        <dbReference type="ARBA" id="ARBA00023172"/>
    </source>
</evidence>
<accession>A0AAD8WED6</accession>
<evidence type="ECO:0000256" key="4">
    <source>
        <dbReference type="ARBA" id="ARBA00022722"/>
    </source>
</evidence>
<evidence type="ECO:0000256" key="13">
    <source>
        <dbReference type="ARBA" id="ARBA00023125"/>
    </source>
</evidence>
<dbReference type="InterPro" id="IPR043128">
    <property type="entry name" value="Rev_trsase/Diguanyl_cyclase"/>
</dbReference>
<dbReference type="Pfam" id="PF08284">
    <property type="entry name" value="RVP_2"/>
    <property type="match status" value="1"/>
</dbReference>
<keyword evidence="9" id="KW-0460">Magnesium</keyword>
<evidence type="ECO:0000256" key="10">
    <source>
        <dbReference type="ARBA" id="ARBA00022908"/>
    </source>
</evidence>
<evidence type="ECO:0000313" key="20">
    <source>
        <dbReference type="Proteomes" id="UP001231189"/>
    </source>
</evidence>
<dbReference type="GO" id="GO:0006508">
    <property type="term" value="P:proteolysis"/>
    <property type="evidence" value="ECO:0007669"/>
    <property type="project" value="UniProtKB-KW"/>
</dbReference>
<keyword evidence="14" id="KW-0233">DNA recombination</keyword>
<keyword evidence="5" id="KW-0479">Metal-binding</keyword>
<dbReference type="Pfam" id="PF00078">
    <property type="entry name" value="RVT_1"/>
    <property type="match status" value="1"/>
</dbReference>
<dbReference type="Gene3D" id="1.10.340.70">
    <property type="match status" value="1"/>
</dbReference>
<dbReference type="CDD" id="cd00303">
    <property type="entry name" value="retropepsin_like"/>
    <property type="match status" value="1"/>
</dbReference>
<keyword evidence="12" id="KW-0239">DNA-directed DNA polymerase</keyword>
<keyword evidence="6" id="KW-0064">Aspartyl protease</keyword>
<evidence type="ECO:0000259" key="17">
    <source>
        <dbReference type="PROSITE" id="PS50878"/>
    </source>
</evidence>
<evidence type="ECO:0000256" key="15">
    <source>
        <dbReference type="ARBA" id="ARBA00023268"/>
    </source>
</evidence>
<evidence type="ECO:0000256" key="16">
    <source>
        <dbReference type="SAM" id="MobiDB-lite"/>
    </source>
</evidence>
<dbReference type="SUPFAM" id="SSF56672">
    <property type="entry name" value="DNA/RNA polymerases"/>
    <property type="match status" value="1"/>
</dbReference>
<evidence type="ECO:0000256" key="7">
    <source>
        <dbReference type="ARBA" id="ARBA00022759"/>
    </source>
</evidence>
<evidence type="ECO:0000256" key="12">
    <source>
        <dbReference type="ARBA" id="ARBA00022932"/>
    </source>
</evidence>
<keyword evidence="3" id="KW-0548">Nucleotidyltransferase</keyword>
<evidence type="ECO:0000256" key="9">
    <source>
        <dbReference type="ARBA" id="ARBA00022842"/>
    </source>
</evidence>
<dbReference type="PANTHER" id="PTHR37984:SF5">
    <property type="entry name" value="PROTEIN NYNRIN-LIKE"/>
    <property type="match status" value="1"/>
</dbReference>
<dbReference type="GO" id="GO:0003964">
    <property type="term" value="F:RNA-directed DNA polymerase activity"/>
    <property type="evidence" value="ECO:0007669"/>
    <property type="project" value="UniProtKB-KW"/>
</dbReference>
<dbReference type="PANTHER" id="PTHR37984">
    <property type="entry name" value="PROTEIN CBG26694"/>
    <property type="match status" value="1"/>
</dbReference>
<keyword evidence="7" id="KW-0255">Endonuclease</keyword>
<dbReference type="InterPro" id="IPR000477">
    <property type="entry name" value="RT_dom"/>
</dbReference>
<dbReference type="Pfam" id="PF17921">
    <property type="entry name" value="Integrase_H2C2"/>
    <property type="match status" value="1"/>
</dbReference>
<keyword evidence="2" id="KW-0808">Transferase</keyword>
<dbReference type="PROSITE" id="PS50994">
    <property type="entry name" value="INTEGRASE"/>
    <property type="match status" value="1"/>
</dbReference>
<gene>
    <name evidence="19" type="ORF">QYE76_068882</name>
</gene>
<dbReference type="GO" id="GO:0006310">
    <property type="term" value="P:DNA recombination"/>
    <property type="evidence" value="ECO:0007669"/>
    <property type="project" value="UniProtKB-KW"/>
</dbReference>
<sequence>MDPALKEYLDQIKQDTSDLKAAVMSSKDAVMATQAKLEQKLEAQSGQLTDLCSWKTDLEARFAKLHASVIDLERAHLSAPAAPGGSASTHLGAPSTSNDGEIHGPVGHGEHANPGGFLSMKSTSSADSPVKGMLSFQNPLSASSSDPNLASGQIMAGLGTTAPTMHFPSFNGENPNLWKTLAEQYFQMFSIHETYWVPMSTLHFTGAAGIWLQSVVKKLAGLDWLAFTSLLCTRFGRDRHQLLIRQFYTIKQITTVADYIERFDILMNHLVSYSDCTHPYYFLTRFVEGLRPDIRSIVMVQRPNDLDTACSLALLQEEVADGEIQYRPYNTDQRITRFPVRQFQHQQRTPLAKAAPGTEEQKTVEGNRKYNDDKIAALRNYRRAKGLCFKCGEKWGQEHTCPSTVQMHIVEELFALFSIDEVTGDMQSEPASEETETVCSISVQAFAGVSSGSARVIQLHAKMQGHEILVLVDSGSSTSFVNKQLATKLTGAVPMKNACRVHVADGSQHTCTSYIPQCAWFSQGQQFFTDLKILPLGTYDAILGMDWLEEHNPDIDWVAKTLQFQSVCGKFKLQGHCSDNIQCSAISATELQTICKKGSAAHLVHVYALDGQLMVEEIIPEQIQQVVDKFTDVFAEPESLPPRRNCDHSIPLMPGAQPVNTRAYRHKPELKSEIERQVAELLQSGVIQRSTSNFSSPAILVKKKDGTWRLCVDYRALNSMTVVSKYPVPIIDELLDELSGASWFSKLDLRAGYHQIRLAEGEEHKTAFQTHSGHWEYKVMPFGLAGAPATFLGAMNNTLQPLLRKCVVVFFDDILVYSTSLEDHVHHLTAVLNLLRRDHWQVKMSKCSFGQQQISYLGHVISATGVSSDPSKISKVASWPTPRSSKDVRSFLGLAGYYRKFVRHFGIFARPLFNLLKKNAPFVWTEETDTAFQLLKQGLIEAPVLSLPDFSKPFVIDTDACDTGVGAVLQQNGHPIAYMSKPLGPRHRGLSTYEKECLAILMAIEQWRPYLHNGEFLIRTDQKSLIHLEEQRLTTVWQQKAFTKLLGLRYRICYRKGEENRAADALSRRQHPESEEVSAISVCQPEWLQDVRASYASNPHATRWIQQLQQHPDPKGRFSLRDNLLYFHQRIWLGGATVMQESIMKAFHASKLGGHSGFPVTYRRIRQFFAWPKMKAQIKEFVQTCMICQQAKPERVKYPGLLEPLPTPDGAWKMVTMDFIEGLPPSGSTNCIMVVVDKFTRYAHFIPLRHPFTAATVAAAYMDNVFKLHSLPKVMVSDRDPIFTSQFWQEMFSRMGTELRMSSAYHPATDGQSERVNQVLEIYLRCFTHACPRKWSTWISLAEYWYNTSYHSALKTSPFVALYGHEPSHWGIETDLVCKNQTLQAWIDERKLMQQVLQQNLHHARQLMKQQADKNRTPRTFDVGDAVFVKLQPYVQVSVARRANHKLSFRYYGPYNIIKCINPVAYKVDLPSSSRIHPVFHVSQLRKCLKPGTPASTTLPIPPDHLVFPVRVIARRWHRSANGMREQVQVEWSDPMATDITWEDAVELQQRFPASTAWGQAVSQGAGDVSSPAATPGLQDTMGLASRNTRPKRMIQPNRKYLGKDWT</sequence>
<dbReference type="EMBL" id="JAUUTY010000004">
    <property type="protein sequence ID" value="KAK1651077.1"/>
    <property type="molecule type" value="Genomic_DNA"/>
</dbReference>
<keyword evidence="20" id="KW-1185">Reference proteome</keyword>
<dbReference type="InterPro" id="IPR050951">
    <property type="entry name" value="Retrovirus_Pol_polyprotein"/>
</dbReference>
<keyword evidence="15" id="KW-0511">Multifunctional enzyme</keyword>
<keyword evidence="13" id="KW-0238">DNA-binding</keyword>
<keyword evidence="10" id="KW-0229">DNA integration</keyword>
<keyword evidence="11" id="KW-0695">RNA-directed DNA polymerase</keyword>
<keyword evidence="1" id="KW-0645">Protease</keyword>
<evidence type="ECO:0000313" key="19">
    <source>
        <dbReference type="EMBL" id="KAK1651077.1"/>
    </source>
</evidence>
<dbReference type="InterPro" id="IPR056924">
    <property type="entry name" value="SH3_Tf2-1"/>
</dbReference>
<dbReference type="InterPro" id="IPR043502">
    <property type="entry name" value="DNA/RNA_pol_sf"/>
</dbReference>
<comment type="caution">
    <text evidence="19">The sequence shown here is derived from an EMBL/GenBank/DDBJ whole genome shotgun (WGS) entry which is preliminary data.</text>
</comment>
<name>A0AAD8WED6_LOLMU</name>
<organism evidence="19 20">
    <name type="scientific">Lolium multiflorum</name>
    <name type="common">Italian ryegrass</name>
    <name type="synonym">Lolium perenne subsp. multiflorum</name>
    <dbReference type="NCBI Taxonomy" id="4521"/>
    <lineage>
        <taxon>Eukaryota</taxon>
        <taxon>Viridiplantae</taxon>
        <taxon>Streptophyta</taxon>
        <taxon>Embryophyta</taxon>
        <taxon>Tracheophyta</taxon>
        <taxon>Spermatophyta</taxon>
        <taxon>Magnoliopsida</taxon>
        <taxon>Liliopsida</taxon>
        <taxon>Poales</taxon>
        <taxon>Poaceae</taxon>
        <taxon>BOP clade</taxon>
        <taxon>Pooideae</taxon>
        <taxon>Poodae</taxon>
        <taxon>Poeae</taxon>
        <taxon>Poeae Chloroplast Group 2 (Poeae type)</taxon>
        <taxon>Loliodinae</taxon>
        <taxon>Loliinae</taxon>
        <taxon>Lolium</taxon>
    </lineage>
</organism>
<evidence type="ECO:0000256" key="2">
    <source>
        <dbReference type="ARBA" id="ARBA00022679"/>
    </source>
</evidence>
<evidence type="ECO:0000256" key="1">
    <source>
        <dbReference type="ARBA" id="ARBA00022670"/>
    </source>
</evidence>
<dbReference type="GO" id="GO:0015074">
    <property type="term" value="P:DNA integration"/>
    <property type="evidence" value="ECO:0007669"/>
    <property type="project" value="UniProtKB-KW"/>
</dbReference>
<evidence type="ECO:0000256" key="8">
    <source>
        <dbReference type="ARBA" id="ARBA00022801"/>
    </source>
</evidence>
<proteinExistence type="predicted"/>
<dbReference type="Gene3D" id="3.30.420.10">
    <property type="entry name" value="Ribonuclease H-like superfamily/Ribonuclease H"/>
    <property type="match status" value="1"/>
</dbReference>
<dbReference type="GO" id="GO:0004519">
    <property type="term" value="F:endonuclease activity"/>
    <property type="evidence" value="ECO:0007669"/>
    <property type="project" value="UniProtKB-KW"/>
</dbReference>
<keyword evidence="8" id="KW-0378">Hydrolase</keyword>
<dbReference type="CDD" id="cd09274">
    <property type="entry name" value="RNase_HI_RT_Ty3"/>
    <property type="match status" value="1"/>
</dbReference>
<dbReference type="PROSITE" id="PS50878">
    <property type="entry name" value="RT_POL"/>
    <property type="match status" value="1"/>
</dbReference>
<dbReference type="InterPro" id="IPR005162">
    <property type="entry name" value="Retrotrans_gag_dom"/>
</dbReference>
<dbReference type="InterPro" id="IPR001584">
    <property type="entry name" value="Integrase_cat-core"/>
</dbReference>
<evidence type="ECO:0000256" key="5">
    <source>
        <dbReference type="ARBA" id="ARBA00022723"/>
    </source>
</evidence>
<evidence type="ECO:0000259" key="18">
    <source>
        <dbReference type="PROSITE" id="PS50994"/>
    </source>
</evidence>
<dbReference type="GO" id="GO:0003677">
    <property type="term" value="F:DNA binding"/>
    <property type="evidence" value="ECO:0007669"/>
    <property type="project" value="UniProtKB-KW"/>
</dbReference>
<protein>
    <submittedName>
        <fullName evidence="19">Uncharacterized protein</fullName>
    </submittedName>
</protein>
<feature type="domain" description="Reverse transcriptase" evidence="17">
    <location>
        <begin position="682"/>
        <end position="861"/>
    </location>
</feature>
<dbReference type="Gene3D" id="3.10.10.10">
    <property type="entry name" value="HIV Type 1 Reverse Transcriptase, subunit A, domain 1"/>
    <property type="match status" value="1"/>
</dbReference>
<evidence type="ECO:0000256" key="6">
    <source>
        <dbReference type="ARBA" id="ARBA00022750"/>
    </source>
</evidence>
<dbReference type="InterPro" id="IPR041577">
    <property type="entry name" value="RT_RNaseH_2"/>
</dbReference>
<feature type="domain" description="Integrase catalytic" evidence="18">
    <location>
        <begin position="1202"/>
        <end position="1366"/>
    </location>
</feature>
<dbReference type="InterPro" id="IPR012337">
    <property type="entry name" value="RNaseH-like_sf"/>
</dbReference>
<dbReference type="GO" id="GO:0003887">
    <property type="term" value="F:DNA-directed DNA polymerase activity"/>
    <property type="evidence" value="ECO:0007669"/>
    <property type="project" value="UniProtKB-KW"/>
</dbReference>
<dbReference type="FunFam" id="3.30.70.270:FF:000020">
    <property type="entry name" value="Transposon Tf2-6 polyprotein-like Protein"/>
    <property type="match status" value="1"/>
</dbReference>
<reference evidence="19" key="1">
    <citation type="submission" date="2023-07" db="EMBL/GenBank/DDBJ databases">
        <title>A chromosome-level genome assembly of Lolium multiflorum.</title>
        <authorList>
            <person name="Chen Y."/>
            <person name="Copetti D."/>
            <person name="Kolliker R."/>
            <person name="Studer B."/>
        </authorList>
    </citation>
    <scope>NUCLEOTIDE SEQUENCE</scope>
    <source>
        <strain evidence="19">02402/16</strain>
        <tissue evidence="19">Leaf</tissue>
    </source>
</reference>
<feature type="region of interest" description="Disordered" evidence="16">
    <location>
        <begin position="1563"/>
        <end position="1590"/>
    </location>
</feature>
<dbReference type="InterPro" id="IPR036397">
    <property type="entry name" value="RNaseH_sf"/>
</dbReference>
<dbReference type="Proteomes" id="UP001231189">
    <property type="component" value="Unassembled WGS sequence"/>
</dbReference>
<evidence type="ECO:0000256" key="11">
    <source>
        <dbReference type="ARBA" id="ARBA00022918"/>
    </source>
</evidence>
<dbReference type="Pfam" id="PF00665">
    <property type="entry name" value="rve"/>
    <property type="match status" value="1"/>
</dbReference>
<feature type="region of interest" description="Disordered" evidence="16">
    <location>
        <begin position="79"/>
        <end position="124"/>
    </location>
</feature>
<evidence type="ECO:0000256" key="3">
    <source>
        <dbReference type="ARBA" id="ARBA00022695"/>
    </source>
</evidence>
<dbReference type="Pfam" id="PF24626">
    <property type="entry name" value="SH3_Tf2-1"/>
    <property type="match status" value="1"/>
</dbReference>
<dbReference type="InterPro" id="IPR021109">
    <property type="entry name" value="Peptidase_aspartic_dom_sf"/>
</dbReference>
<dbReference type="Pfam" id="PF03732">
    <property type="entry name" value="Retrotrans_gag"/>
    <property type="match status" value="1"/>
</dbReference>
<dbReference type="SUPFAM" id="SSF53098">
    <property type="entry name" value="Ribonuclease H-like"/>
    <property type="match status" value="1"/>
</dbReference>
<dbReference type="GO" id="GO:0004190">
    <property type="term" value="F:aspartic-type endopeptidase activity"/>
    <property type="evidence" value="ECO:0007669"/>
    <property type="project" value="UniProtKB-KW"/>
</dbReference>
<dbReference type="Pfam" id="PF17919">
    <property type="entry name" value="RT_RNaseH_2"/>
    <property type="match status" value="1"/>
</dbReference>
<dbReference type="Gene3D" id="3.10.20.370">
    <property type="match status" value="1"/>
</dbReference>
<dbReference type="GO" id="GO:0046872">
    <property type="term" value="F:metal ion binding"/>
    <property type="evidence" value="ECO:0007669"/>
    <property type="project" value="UniProtKB-KW"/>
</dbReference>